<evidence type="ECO:0000256" key="3">
    <source>
        <dbReference type="ARBA" id="ARBA00022679"/>
    </source>
</evidence>
<evidence type="ECO:0000256" key="2">
    <source>
        <dbReference type="ARBA" id="ARBA00022325"/>
    </source>
</evidence>
<dbReference type="PANTHER" id="PTHR43538">
    <property type="entry name" value="ALPHA-IPM SYNTHASE/HOMOCITRATE SYNTHASE"/>
    <property type="match status" value="1"/>
</dbReference>
<keyword evidence="3 6" id="KW-0808">Transferase</keyword>
<evidence type="ECO:0000313" key="8">
    <source>
        <dbReference type="EMBL" id="MFD0783773.1"/>
    </source>
</evidence>
<name>A0ABW2ZYT2_9ACTN</name>
<dbReference type="Gene3D" id="3.20.20.70">
    <property type="entry name" value="Aldolase class I"/>
    <property type="match status" value="1"/>
</dbReference>
<dbReference type="InterPro" id="IPR000891">
    <property type="entry name" value="PYR_CT"/>
</dbReference>
<comment type="caution">
    <text evidence="8">The sequence shown here is derived from an EMBL/GenBank/DDBJ whole genome shotgun (WGS) entry which is preliminary data.</text>
</comment>
<comment type="catalytic activity">
    <reaction evidence="5">
        <text>pyruvate + acetyl-CoA + H2O = (3R)-citramalate + CoA + H(+)</text>
        <dbReference type="Rhea" id="RHEA:19045"/>
        <dbReference type="ChEBI" id="CHEBI:15361"/>
        <dbReference type="ChEBI" id="CHEBI:15377"/>
        <dbReference type="ChEBI" id="CHEBI:15378"/>
        <dbReference type="ChEBI" id="CHEBI:30934"/>
        <dbReference type="ChEBI" id="CHEBI:57287"/>
        <dbReference type="ChEBI" id="CHEBI:57288"/>
        <dbReference type="EC" id="2.3.3.21"/>
    </reaction>
</comment>
<dbReference type="Pfam" id="PF00682">
    <property type="entry name" value="HMGL-like"/>
    <property type="match status" value="1"/>
</dbReference>
<dbReference type="InterPro" id="IPR013785">
    <property type="entry name" value="Aldolase_TIM"/>
</dbReference>
<sequence length="78" mass="8762">MTFQVYDTTLRDGAQREGLSYSVVDKLAVARLLDEFGVGFIEGGWPGAVPKDTEFFRRARTELDLRHALLVAFGATRR</sequence>
<feature type="domain" description="Pyruvate carboxyltransferase" evidence="7">
    <location>
        <begin position="3"/>
        <end position="78"/>
    </location>
</feature>
<dbReference type="PROSITE" id="PS00815">
    <property type="entry name" value="AIPM_HOMOCIT_SYNTH_1"/>
    <property type="match status" value="1"/>
</dbReference>
<dbReference type="EC" id="2.3.3.21" evidence="4"/>
<protein>
    <recommendedName>
        <fullName evidence="2">(R)-citramalate synthase</fullName>
        <ecNumber evidence="4">2.3.3.21</ecNumber>
    </recommendedName>
</protein>
<comment type="similarity">
    <text evidence="6">Belongs to the alpha-IPM synthase/homocitrate synthase family.</text>
</comment>
<organism evidence="8 9">
    <name type="scientific">Micromonospora azadirachtae</name>
    <dbReference type="NCBI Taxonomy" id="1970735"/>
    <lineage>
        <taxon>Bacteria</taxon>
        <taxon>Bacillati</taxon>
        <taxon>Actinomycetota</taxon>
        <taxon>Actinomycetes</taxon>
        <taxon>Micromonosporales</taxon>
        <taxon>Micromonosporaceae</taxon>
        <taxon>Micromonospora</taxon>
    </lineage>
</organism>
<dbReference type="Proteomes" id="UP001597053">
    <property type="component" value="Unassembled WGS sequence"/>
</dbReference>
<dbReference type="PANTHER" id="PTHR43538:SF1">
    <property type="entry name" value="(R)-CITRAMALATE SYNTHASE"/>
    <property type="match status" value="1"/>
</dbReference>
<dbReference type="SUPFAM" id="SSF51569">
    <property type="entry name" value="Aldolase"/>
    <property type="match status" value="1"/>
</dbReference>
<keyword evidence="9" id="KW-1185">Reference proteome</keyword>
<accession>A0ABW2ZYT2</accession>
<dbReference type="PROSITE" id="PS50991">
    <property type="entry name" value="PYR_CT"/>
    <property type="match status" value="1"/>
</dbReference>
<feature type="non-terminal residue" evidence="8">
    <location>
        <position position="78"/>
    </location>
</feature>
<evidence type="ECO:0000256" key="4">
    <source>
        <dbReference type="ARBA" id="ARBA00034330"/>
    </source>
</evidence>
<dbReference type="InterPro" id="IPR005675">
    <property type="entry name" value="Citramal_synthase"/>
</dbReference>
<dbReference type="EMBL" id="JBHTHM010000222">
    <property type="protein sequence ID" value="MFD0783773.1"/>
    <property type="molecule type" value="Genomic_DNA"/>
</dbReference>
<reference evidence="9" key="1">
    <citation type="journal article" date="2019" name="Int. J. Syst. Evol. Microbiol.">
        <title>The Global Catalogue of Microorganisms (GCM) 10K type strain sequencing project: providing services to taxonomists for standard genome sequencing and annotation.</title>
        <authorList>
            <consortium name="The Broad Institute Genomics Platform"/>
            <consortium name="The Broad Institute Genome Sequencing Center for Infectious Disease"/>
            <person name="Wu L."/>
            <person name="Ma J."/>
        </authorList>
    </citation>
    <scope>NUCLEOTIDE SEQUENCE [LARGE SCALE GENOMIC DNA]</scope>
    <source>
        <strain evidence="9">JCM 32148</strain>
    </source>
</reference>
<evidence type="ECO:0000259" key="7">
    <source>
        <dbReference type="PROSITE" id="PS50991"/>
    </source>
</evidence>
<evidence type="ECO:0000256" key="6">
    <source>
        <dbReference type="RuleBase" id="RU003523"/>
    </source>
</evidence>
<proteinExistence type="inferred from homology"/>
<evidence type="ECO:0000313" key="9">
    <source>
        <dbReference type="Proteomes" id="UP001597053"/>
    </source>
</evidence>
<evidence type="ECO:0000256" key="1">
    <source>
        <dbReference type="ARBA" id="ARBA00004743"/>
    </source>
</evidence>
<comment type="pathway">
    <text evidence="1">Amino-acid biosynthesis; L-isoleucine biosynthesis; 2-oxobutanoate from pyruvate: step 1/3.</text>
</comment>
<evidence type="ECO:0000256" key="5">
    <source>
        <dbReference type="ARBA" id="ARBA00048263"/>
    </source>
</evidence>
<gene>
    <name evidence="8" type="ORF">ACFQZ8_07585</name>
</gene>
<dbReference type="InterPro" id="IPR002034">
    <property type="entry name" value="AIPM/Hcit_synth_CS"/>
</dbReference>